<dbReference type="InterPro" id="IPR002502">
    <property type="entry name" value="Amidase_domain"/>
</dbReference>
<dbReference type="PANTHER" id="PTHR30417:SF1">
    <property type="entry name" value="N-ACETYLMURAMOYL-L-ALANINE AMIDASE AMID"/>
    <property type="match status" value="1"/>
</dbReference>
<dbReference type="SMART" id="SM00644">
    <property type="entry name" value="Ami_2"/>
    <property type="match status" value="1"/>
</dbReference>
<evidence type="ECO:0000256" key="2">
    <source>
        <dbReference type="ARBA" id="ARBA00011901"/>
    </source>
</evidence>
<dbReference type="Gene3D" id="3.40.80.10">
    <property type="entry name" value="Peptidoglycan recognition protein-like"/>
    <property type="match status" value="1"/>
</dbReference>
<keyword evidence="3" id="KW-0378">Hydrolase</keyword>
<keyword evidence="4" id="KW-0961">Cell wall biogenesis/degradation</keyword>
<evidence type="ECO:0000256" key="4">
    <source>
        <dbReference type="ARBA" id="ARBA00023316"/>
    </source>
</evidence>
<gene>
    <name evidence="6" type="ORF">PFY00_14185</name>
</gene>
<dbReference type="InterPro" id="IPR036505">
    <property type="entry name" value="Amidase/PGRP_sf"/>
</dbReference>
<sequence>MTGASGKADTEDAIWFPSQNYGPRKSVARPDLIVLHYTAMTTAEGARDWLCNPEAEVSAHYVLAEDGRLWQLVPEAERAWHAGRGAWGDATDVNSRSIGIEIANTGSQPFSAPQMTQLERLLAGMMQRWSIVPERVIGHSDCSPGRKIDPGRRFDWRRLALGGLSIWPDAAQTAKPEQFWRDAAKFGYRWDEGNEAAVLDAFRSRFRPAAQGALSAEDAGMMAALANQWPVLRDALA</sequence>
<evidence type="ECO:0000313" key="7">
    <source>
        <dbReference type="Proteomes" id="UP001210720"/>
    </source>
</evidence>
<name>A0ABT4XVP2_9RHOB</name>
<evidence type="ECO:0000256" key="3">
    <source>
        <dbReference type="ARBA" id="ARBA00022801"/>
    </source>
</evidence>
<dbReference type="CDD" id="cd06583">
    <property type="entry name" value="PGRP"/>
    <property type="match status" value="1"/>
</dbReference>
<keyword evidence="7" id="KW-1185">Reference proteome</keyword>
<organism evidence="6 7">
    <name type="scientific">Thalassococcus lentus</name>
    <dbReference type="NCBI Taxonomy" id="1210524"/>
    <lineage>
        <taxon>Bacteria</taxon>
        <taxon>Pseudomonadati</taxon>
        <taxon>Pseudomonadota</taxon>
        <taxon>Alphaproteobacteria</taxon>
        <taxon>Rhodobacterales</taxon>
        <taxon>Roseobacteraceae</taxon>
        <taxon>Thalassococcus</taxon>
    </lineage>
</organism>
<comment type="caution">
    <text evidence="6">The sequence shown here is derived from an EMBL/GenBank/DDBJ whole genome shotgun (WGS) entry which is preliminary data.</text>
</comment>
<evidence type="ECO:0000259" key="5">
    <source>
        <dbReference type="SMART" id="SM00644"/>
    </source>
</evidence>
<feature type="domain" description="N-acetylmuramoyl-L-alanine amidase" evidence="5">
    <location>
        <begin position="18"/>
        <end position="151"/>
    </location>
</feature>
<dbReference type="InterPro" id="IPR051206">
    <property type="entry name" value="NAMLAA_amidase_2"/>
</dbReference>
<evidence type="ECO:0000313" key="6">
    <source>
        <dbReference type="EMBL" id="MDA7425878.1"/>
    </source>
</evidence>
<protein>
    <recommendedName>
        <fullName evidence="2">N-acetylmuramoyl-L-alanine amidase</fullName>
        <ecNumber evidence="2">3.5.1.28</ecNumber>
    </recommendedName>
</protein>
<comment type="catalytic activity">
    <reaction evidence="1">
        <text>Hydrolyzes the link between N-acetylmuramoyl residues and L-amino acid residues in certain cell-wall glycopeptides.</text>
        <dbReference type="EC" id="3.5.1.28"/>
    </reaction>
</comment>
<dbReference type="SUPFAM" id="SSF55846">
    <property type="entry name" value="N-acetylmuramoyl-L-alanine amidase-like"/>
    <property type="match status" value="1"/>
</dbReference>
<dbReference type="EMBL" id="JAQIOY010000006">
    <property type="protein sequence ID" value="MDA7425878.1"/>
    <property type="molecule type" value="Genomic_DNA"/>
</dbReference>
<accession>A0ABT4XVP2</accession>
<dbReference type="RefSeq" id="WP_271433236.1">
    <property type="nucleotide sequence ID" value="NZ_JAQIOY010000006.1"/>
</dbReference>
<reference evidence="6 7" key="1">
    <citation type="submission" date="2023-01" db="EMBL/GenBank/DDBJ databases">
        <title>Thalassococcus onchidii sp. nov., isolated from a marine invertebrate from the South China Sea.</title>
        <authorList>
            <person name="Xu S."/>
            <person name="Liu Z."/>
            <person name="Xu Y."/>
        </authorList>
    </citation>
    <scope>NUCLEOTIDE SEQUENCE [LARGE SCALE GENOMIC DNA]</scope>
    <source>
        <strain evidence="6 7">KCTC 32084</strain>
    </source>
</reference>
<dbReference type="EC" id="3.5.1.28" evidence="2"/>
<proteinExistence type="predicted"/>
<dbReference type="PANTHER" id="PTHR30417">
    <property type="entry name" value="N-ACETYLMURAMOYL-L-ALANINE AMIDASE AMID"/>
    <property type="match status" value="1"/>
</dbReference>
<evidence type="ECO:0000256" key="1">
    <source>
        <dbReference type="ARBA" id="ARBA00001561"/>
    </source>
</evidence>
<dbReference type="Pfam" id="PF01510">
    <property type="entry name" value="Amidase_2"/>
    <property type="match status" value="1"/>
</dbReference>
<dbReference type="Proteomes" id="UP001210720">
    <property type="component" value="Unassembled WGS sequence"/>
</dbReference>